<dbReference type="SUPFAM" id="SSF50978">
    <property type="entry name" value="WD40 repeat-like"/>
    <property type="match status" value="1"/>
</dbReference>
<sequence length="122" mass="13756">LYFSFFAQEGMLFFYHIKDEQYEMKICTDILQPISSLIFSPDYTLLLLATEQGTIYTYKPAHSGEAVKLLDACSSCFLAADFLTPGNKYCVSVTISGEVQVWFLEDGTCLSKLNLDIEVHVT</sequence>
<dbReference type="AlphaFoldDB" id="A0A7K9DJH8"/>
<evidence type="ECO:0000313" key="2">
    <source>
        <dbReference type="Proteomes" id="UP000518305"/>
    </source>
</evidence>
<dbReference type="Gene3D" id="2.130.10.10">
    <property type="entry name" value="YVTN repeat-like/Quinoprotein amine dehydrogenase"/>
    <property type="match status" value="1"/>
</dbReference>
<name>A0A7K9DJH8_9AVES</name>
<comment type="caution">
    <text evidence="1">The sequence shown here is derived from an EMBL/GenBank/DDBJ whole genome shotgun (WGS) entry which is preliminary data.</text>
</comment>
<accession>A0A7K9DJH8</accession>
<evidence type="ECO:0000313" key="1">
    <source>
        <dbReference type="EMBL" id="NXG64886.1"/>
    </source>
</evidence>
<feature type="non-terminal residue" evidence="1">
    <location>
        <position position="122"/>
    </location>
</feature>
<dbReference type="InterPro" id="IPR036322">
    <property type="entry name" value="WD40_repeat_dom_sf"/>
</dbReference>
<dbReference type="EMBL" id="VWZJ01011411">
    <property type="protein sequence ID" value="NXG64886.1"/>
    <property type="molecule type" value="Genomic_DNA"/>
</dbReference>
<dbReference type="Proteomes" id="UP000518305">
    <property type="component" value="Unassembled WGS sequence"/>
</dbReference>
<reference evidence="1 2" key="1">
    <citation type="submission" date="2019-09" db="EMBL/GenBank/DDBJ databases">
        <title>Bird 10,000 Genomes (B10K) Project - Family phase.</title>
        <authorList>
            <person name="Zhang G."/>
        </authorList>
    </citation>
    <scope>NUCLEOTIDE SEQUENCE [LARGE SCALE GENOMIC DNA]</scope>
    <source>
        <strain evidence="1">B10K-DU-001-23</strain>
        <tissue evidence="1">Muscle</tissue>
    </source>
</reference>
<feature type="non-terminal residue" evidence="1">
    <location>
        <position position="1"/>
    </location>
</feature>
<keyword evidence="2" id="KW-1185">Reference proteome</keyword>
<protein>
    <submittedName>
        <fullName evidence="1">CFA43 protein</fullName>
    </submittedName>
</protein>
<dbReference type="InterPro" id="IPR015943">
    <property type="entry name" value="WD40/YVTN_repeat-like_dom_sf"/>
</dbReference>
<gene>
    <name evidence="1" type="primary">Cfap43</name>
    <name evidence="1" type="ORF">HEMCOM_R04883</name>
</gene>
<organism evidence="1 2">
    <name type="scientific">Hemiprocne comata</name>
    <dbReference type="NCBI Taxonomy" id="243314"/>
    <lineage>
        <taxon>Eukaryota</taxon>
        <taxon>Metazoa</taxon>
        <taxon>Chordata</taxon>
        <taxon>Craniata</taxon>
        <taxon>Vertebrata</taxon>
        <taxon>Euteleostomi</taxon>
        <taxon>Archelosauria</taxon>
        <taxon>Archosauria</taxon>
        <taxon>Dinosauria</taxon>
        <taxon>Saurischia</taxon>
        <taxon>Theropoda</taxon>
        <taxon>Coelurosauria</taxon>
        <taxon>Aves</taxon>
        <taxon>Neognathae</taxon>
        <taxon>Neoaves</taxon>
        <taxon>Strisores</taxon>
        <taxon>Apodiformes</taxon>
        <taxon>Apodidae</taxon>
        <taxon>Hemiprocninae</taxon>
        <taxon>Hemiprocne</taxon>
    </lineage>
</organism>
<proteinExistence type="predicted"/>
<dbReference type="OrthoDB" id="535167at2759"/>